<dbReference type="PANTHER" id="PTHR45672">
    <property type="entry name" value="PROTEIN DISULFIDE-ISOMERASE C17H9.14C-RELATED"/>
    <property type="match status" value="1"/>
</dbReference>
<protein>
    <submittedName>
        <fullName evidence="4">LALA0S02e10748g1_1</fullName>
    </submittedName>
</protein>
<dbReference type="OrthoDB" id="10264505at2759"/>
<name>A0A0C7MUQ1_9SACH</name>
<dbReference type="EMBL" id="LN736361">
    <property type="protein sequence ID" value="CEP61276.1"/>
    <property type="molecule type" value="Genomic_DNA"/>
</dbReference>
<dbReference type="GO" id="GO:0005783">
    <property type="term" value="C:endoplasmic reticulum"/>
    <property type="evidence" value="ECO:0007669"/>
    <property type="project" value="TreeGrafter"/>
</dbReference>
<dbReference type="Pfam" id="PF00085">
    <property type="entry name" value="Thioredoxin"/>
    <property type="match status" value="1"/>
</dbReference>
<dbReference type="AlphaFoldDB" id="A0A0C7MUQ1"/>
<evidence type="ECO:0000256" key="1">
    <source>
        <dbReference type="ARBA" id="ARBA00006347"/>
    </source>
</evidence>
<dbReference type="PROSITE" id="PS51352">
    <property type="entry name" value="THIOREDOXIN_2"/>
    <property type="match status" value="1"/>
</dbReference>
<dbReference type="GO" id="GO:0003756">
    <property type="term" value="F:protein disulfide isomerase activity"/>
    <property type="evidence" value="ECO:0007669"/>
    <property type="project" value="TreeGrafter"/>
</dbReference>
<dbReference type="PANTHER" id="PTHR45672:SF3">
    <property type="entry name" value="THIOREDOXIN DOMAIN-CONTAINING PROTEIN 5"/>
    <property type="match status" value="1"/>
</dbReference>
<sequence>MQIPGLMRLEHHLNGASRIVVFLVIFTALKTVLGTIIDVETTDDVHSILGSSKIPILVMLYMHGCRYCEELEPNFSYMETLFHDNLALVKVDGKRATGFAREMGVRSFPELILFDAAGDLQDSKRSSYSGKFHGKRDLVSLASFVGRYTGLLPKWRESNIRNVDDLSESLDLNTRVTLLVFVSPWMDSGLIELFAGEQSTSVLDKLDHTTRNIQIFRIDAASESTATWTHRFQVRLTPTLIFLIPKPSAQDVFTEIRIEWRRGCVVLNSQANEILTQIIDKCGAPDAVDSHKCRDYLETLPNVSIHETSLMSGPANIWGDPNYTGFDPNLTGEIFIDNITAQEQDVEDQTDYYNLEDDDSSIFDILREL</sequence>
<dbReference type="Gene3D" id="3.40.30.10">
    <property type="entry name" value="Glutaredoxin"/>
    <property type="match status" value="1"/>
</dbReference>
<evidence type="ECO:0000256" key="2">
    <source>
        <dbReference type="ARBA" id="ARBA00022729"/>
    </source>
</evidence>
<dbReference type="STRING" id="1245769.A0A0C7MUQ1"/>
<evidence type="ECO:0000259" key="3">
    <source>
        <dbReference type="PROSITE" id="PS51352"/>
    </source>
</evidence>
<dbReference type="RefSeq" id="XP_022627512.1">
    <property type="nucleotide sequence ID" value="XM_022774047.1"/>
</dbReference>
<proteinExistence type="inferred from homology"/>
<dbReference type="Proteomes" id="UP000054304">
    <property type="component" value="Unassembled WGS sequence"/>
</dbReference>
<keyword evidence="2" id="KW-0732">Signal</keyword>
<dbReference type="GO" id="GO:0006457">
    <property type="term" value="P:protein folding"/>
    <property type="evidence" value="ECO:0007669"/>
    <property type="project" value="TreeGrafter"/>
</dbReference>
<dbReference type="CDD" id="cd02961">
    <property type="entry name" value="PDI_a_family"/>
    <property type="match status" value="1"/>
</dbReference>
<dbReference type="HOGENOM" id="CLU_750201_0_0_1"/>
<gene>
    <name evidence="4" type="ORF">LALA0_S02e10748g</name>
</gene>
<reference evidence="4 5" key="1">
    <citation type="submission" date="2014-12" db="EMBL/GenBank/DDBJ databases">
        <authorList>
            <person name="Neuveglise Cecile"/>
        </authorList>
    </citation>
    <scope>NUCLEOTIDE SEQUENCE [LARGE SCALE GENOMIC DNA]</scope>
    <source>
        <strain evidence="4 5">CBS 12615</strain>
    </source>
</reference>
<dbReference type="InterPro" id="IPR013766">
    <property type="entry name" value="Thioredoxin_domain"/>
</dbReference>
<comment type="similarity">
    <text evidence="1">Belongs to the protein disulfide isomerase family.</text>
</comment>
<dbReference type="InterPro" id="IPR036249">
    <property type="entry name" value="Thioredoxin-like_sf"/>
</dbReference>
<feature type="domain" description="Thioredoxin" evidence="3">
    <location>
        <begin position="17"/>
        <end position="150"/>
    </location>
</feature>
<keyword evidence="5" id="KW-1185">Reference proteome</keyword>
<dbReference type="GeneID" id="34684697"/>
<dbReference type="InterPro" id="IPR051063">
    <property type="entry name" value="PDI"/>
</dbReference>
<dbReference type="SUPFAM" id="SSF52833">
    <property type="entry name" value="Thioredoxin-like"/>
    <property type="match status" value="1"/>
</dbReference>
<organism evidence="4 5">
    <name type="scientific">Lachancea lanzarotensis</name>
    <dbReference type="NCBI Taxonomy" id="1245769"/>
    <lineage>
        <taxon>Eukaryota</taxon>
        <taxon>Fungi</taxon>
        <taxon>Dikarya</taxon>
        <taxon>Ascomycota</taxon>
        <taxon>Saccharomycotina</taxon>
        <taxon>Saccharomycetes</taxon>
        <taxon>Saccharomycetales</taxon>
        <taxon>Saccharomycetaceae</taxon>
        <taxon>Lachancea</taxon>
    </lineage>
</organism>
<evidence type="ECO:0000313" key="4">
    <source>
        <dbReference type="EMBL" id="CEP61276.1"/>
    </source>
</evidence>
<accession>A0A0C7MUQ1</accession>
<evidence type="ECO:0000313" key="5">
    <source>
        <dbReference type="Proteomes" id="UP000054304"/>
    </source>
</evidence>